<keyword evidence="1" id="KW-0175">Coiled coil</keyword>
<dbReference type="AlphaFoldDB" id="A0A834WRL2"/>
<name>A0A834WRL2_9FABA</name>
<gene>
    <name evidence="3" type="ORF">G2W53_014101</name>
</gene>
<comment type="caution">
    <text evidence="3">The sequence shown here is derived from an EMBL/GenBank/DDBJ whole genome shotgun (WGS) entry which is preliminary data.</text>
</comment>
<feature type="region of interest" description="Disordered" evidence="2">
    <location>
        <begin position="852"/>
        <end position="881"/>
    </location>
</feature>
<feature type="coiled-coil region" evidence="1">
    <location>
        <begin position="742"/>
        <end position="804"/>
    </location>
</feature>
<feature type="region of interest" description="Disordered" evidence="2">
    <location>
        <begin position="493"/>
        <end position="556"/>
    </location>
</feature>
<feature type="compositionally biased region" description="Low complexity" evidence="2">
    <location>
        <begin position="515"/>
        <end position="531"/>
    </location>
</feature>
<accession>A0A834WRL2</accession>
<sequence>MGKLEYRGAEDDRVAVMCWWSVGVANWYSAIGRGAQYSRAVHSVIEWCKVSRGGAAMVCDKTGGGWMVVLVTHCHSSCAWFVSDTTVVRNRPTVVRLQPRTVFFGSDSCDSCVFVGIFLQIRHIAFASAVSLPVSCVFLGFSVRRVSVVLLLAPPSTALLHHPSLASIRAVLYLFLQVLHFACLIPASAIFACSIGVESLVRRPQSLFATTFSAICVLSSRFSIVCVPPPRFNVVCVPLTRPACCRYDLVPFPGLVFLYYCFFIDGRGVGSSLDISLDVSSTLGDLSATAASFSSNEDLGVVEPWLVRRHVPKSYYGDLSWLDSSVATHKSALCRVGCVRSLWESYFAPYESFFRAIFDDANLSSGLSLANPCADESIFYGPVGSFGFYLFPLEHGFIMPPFIDFEVGVLDYLGCPPSMLSPNYWLHMGGFQAICARLEELAGGVLFCCSSRGRASALVVHRGWVEMLNALEGKSYCYGDLVAHDGGFRFITRRTPPVRTTRGPSSSQPRPPVRPTSARSSTSRRGSGVASDPDFRASWKQSTNPPRPSVALRSRGPLPFDLPDLAGKRKVCPADDTLCDKSAKRGKADQSGSDSRKERRTFSVHPGFAEFVSGFLLPPSLDESRLASLAGAHSCGLVPPYLEVELIPHFATEDSLFNNRYDAAAAVRGKFSCSPDREAMENFIYSYGLRAFRDVITRDLLRALYCQSFYCEFSNSFDEHENARESRNIQTVERAREVMASSREVRADLDAATSRVASLEAELSESRRVAEIARAGEASQRVLVDRLEKRVVELGAELEEEIDKGQDGARWGWDNFHAQLEHLNPRLEYRASSMHIDWEVVDGVFAPIPSDEGGVGPVGVSDDSTDSASDRGGGSTGLAVSPGSDYAPNIVLHGDPSVVIAPSPCGPATVIYPDGVPMSPLSDEVVAAAIIAGDLVRETGCGTPDASPRAIPAIRDLDGPFDGAYLFSAPP</sequence>
<reference evidence="3" key="1">
    <citation type="submission" date="2020-09" db="EMBL/GenBank/DDBJ databases">
        <title>Genome-Enabled Discovery of Anthraquinone Biosynthesis in Senna tora.</title>
        <authorList>
            <person name="Kang S.-H."/>
            <person name="Pandey R.P."/>
            <person name="Lee C.-M."/>
            <person name="Sim J.-S."/>
            <person name="Jeong J.-T."/>
            <person name="Choi B.-S."/>
            <person name="Jung M."/>
            <person name="Ginzburg D."/>
            <person name="Zhao K."/>
            <person name="Won S.Y."/>
            <person name="Oh T.-J."/>
            <person name="Yu Y."/>
            <person name="Kim N.-H."/>
            <person name="Lee O.R."/>
            <person name="Lee T.-H."/>
            <person name="Bashyal P."/>
            <person name="Kim T.-S."/>
            <person name="Lee W.-H."/>
            <person name="Kawkins C."/>
            <person name="Kim C.-K."/>
            <person name="Kim J.S."/>
            <person name="Ahn B.O."/>
            <person name="Rhee S.Y."/>
            <person name="Sohng J.K."/>
        </authorList>
    </citation>
    <scope>NUCLEOTIDE SEQUENCE</scope>
    <source>
        <tissue evidence="3">Leaf</tissue>
    </source>
</reference>
<evidence type="ECO:0000256" key="2">
    <source>
        <dbReference type="SAM" id="MobiDB-lite"/>
    </source>
</evidence>
<dbReference type="EMBL" id="JAAIUW010000005">
    <property type="protein sequence ID" value="KAF7831768.1"/>
    <property type="molecule type" value="Genomic_DNA"/>
</dbReference>
<protein>
    <submittedName>
        <fullName evidence="3">Uncharacterized protein</fullName>
    </submittedName>
</protein>
<organism evidence="3 4">
    <name type="scientific">Senna tora</name>
    <dbReference type="NCBI Taxonomy" id="362788"/>
    <lineage>
        <taxon>Eukaryota</taxon>
        <taxon>Viridiplantae</taxon>
        <taxon>Streptophyta</taxon>
        <taxon>Embryophyta</taxon>
        <taxon>Tracheophyta</taxon>
        <taxon>Spermatophyta</taxon>
        <taxon>Magnoliopsida</taxon>
        <taxon>eudicotyledons</taxon>
        <taxon>Gunneridae</taxon>
        <taxon>Pentapetalae</taxon>
        <taxon>rosids</taxon>
        <taxon>fabids</taxon>
        <taxon>Fabales</taxon>
        <taxon>Fabaceae</taxon>
        <taxon>Caesalpinioideae</taxon>
        <taxon>Cassia clade</taxon>
        <taxon>Senna</taxon>
    </lineage>
</organism>
<evidence type="ECO:0000313" key="3">
    <source>
        <dbReference type="EMBL" id="KAF7831768.1"/>
    </source>
</evidence>
<feature type="compositionally biased region" description="Low complexity" evidence="2">
    <location>
        <begin position="493"/>
        <end position="508"/>
    </location>
</feature>
<dbReference type="Proteomes" id="UP000634136">
    <property type="component" value="Unassembled WGS sequence"/>
</dbReference>
<evidence type="ECO:0000313" key="4">
    <source>
        <dbReference type="Proteomes" id="UP000634136"/>
    </source>
</evidence>
<evidence type="ECO:0000256" key="1">
    <source>
        <dbReference type="SAM" id="Coils"/>
    </source>
</evidence>
<feature type="region of interest" description="Disordered" evidence="2">
    <location>
        <begin position="579"/>
        <end position="600"/>
    </location>
</feature>
<dbReference type="OrthoDB" id="1460665at2759"/>
<keyword evidence="4" id="KW-1185">Reference proteome</keyword>
<proteinExistence type="predicted"/>